<feature type="transmembrane region" description="Helical" evidence="1">
    <location>
        <begin position="143"/>
        <end position="164"/>
    </location>
</feature>
<feature type="transmembrane region" description="Helical" evidence="1">
    <location>
        <begin position="171"/>
        <end position="191"/>
    </location>
</feature>
<dbReference type="Pfam" id="PF12730">
    <property type="entry name" value="ABC2_membrane_4"/>
    <property type="match status" value="1"/>
</dbReference>
<protein>
    <submittedName>
        <fullName evidence="2">ABC-2 family transporter</fullName>
    </submittedName>
</protein>
<dbReference type="GO" id="GO:0005886">
    <property type="term" value="C:plasma membrane"/>
    <property type="evidence" value="ECO:0007669"/>
    <property type="project" value="UniProtKB-SubCell"/>
</dbReference>
<keyword evidence="3" id="KW-1185">Reference proteome</keyword>
<dbReference type="GO" id="GO:0140359">
    <property type="term" value="F:ABC-type transporter activity"/>
    <property type="evidence" value="ECO:0007669"/>
    <property type="project" value="InterPro"/>
</dbReference>
<feature type="transmembrane region" description="Helical" evidence="1">
    <location>
        <begin position="97"/>
        <end position="123"/>
    </location>
</feature>
<sequence>MKAVFSSEWLKLRSVTSTYHAIGAATLMAVLGVAWTLYVSGLADERGSIRAAAPEEGFLPLVQISLAVLGVLAITNEYATGMIRTSLISVPKRGTLLLAKAGVIGLTTFAAANAILLVTYSASRLIANGRHLGFNDTSFADDLPKLLASGLSVTALALVGLGLGAAIRSTAAAIVSVVALLFVLPGVVNYLPPPWNTRVATLLLPNLVPQMADERLSTRLGDGFLPPGAAFTVLIAYPIVTLATGYYLLNRRDA</sequence>
<dbReference type="PANTHER" id="PTHR37305">
    <property type="entry name" value="INTEGRAL MEMBRANE PROTEIN-RELATED"/>
    <property type="match status" value="1"/>
</dbReference>
<accession>A0A438LX42</accession>
<dbReference type="AlphaFoldDB" id="A0A438LX42"/>
<dbReference type="OrthoDB" id="5188656at2"/>
<evidence type="ECO:0000313" key="2">
    <source>
        <dbReference type="EMBL" id="RVX38066.1"/>
    </source>
</evidence>
<dbReference type="Proteomes" id="UP000284824">
    <property type="component" value="Unassembled WGS sequence"/>
</dbReference>
<dbReference type="EMBL" id="SAUN01000001">
    <property type="protein sequence ID" value="RVX38066.1"/>
    <property type="molecule type" value="Genomic_DNA"/>
</dbReference>
<organism evidence="2 3">
    <name type="scientific">Nonomuraea polychroma</name>
    <dbReference type="NCBI Taxonomy" id="46176"/>
    <lineage>
        <taxon>Bacteria</taxon>
        <taxon>Bacillati</taxon>
        <taxon>Actinomycetota</taxon>
        <taxon>Actinomycetes</taxon>
        <taxon>Streptosporangiales</taxon>
        <taxon>Streptosporangiaceae</taxon>
        <taxon>Nonomuraea</taxon>
    </lineage>
</organism>
<dbReference type="PANTHER" id="PTHR37305:SF1">
    <property type="entry name" value="MEMBRANE PROTEIN"/>
    <property type="match status" value="1"/>
</dbReference>
<feature type="transmembrane region" description="Helical" evidence="1">
    <location>
        <begin position="21"/>
        <end position="38"/>
    </location>
</feature>
<keyword evidence="1" id="KW-1133">Transmembrane helix</keyword>
<evidence type="ECO:0000313" key="3">
    <source>
        <dbReference type="Proteomes" id="UP000284824"/>
    </source>
</evidence>
<evidence type="ECO:0000256" key="1">
    <source>
        <dbReference type="SAM" id="Phobius"/>
    </source>
</evidence>
<name>A0A438LX42_9ACTN</name>
<gene>
    <name evidence="2" type="ORF">EDD27_0357</name>
</gene>
<dbReference type="RefSeq" id="WP_127930749.1">
    <property type="nucleotide sequence ID" value="NZ_SAUN01000001.1"/>
</dbReference>
<reference evidence="2 3" key="1">
    <citation type="submission" date="2019-01" db="EMBL/GenBank/DDBJ databases">
        <title>Sequencing the genomes of 1000 actinobacteria strains.</title>
        <authorList>
            <person name="Klenk H.-P."/>
        </authorList>
    </citation>
    <scope>NUCLEOTIDE SEQUENCE [LARGE SCALE GENOMIC DNA]</scope>
    <source>
        <strain evidence="2 3">DSM 43925</strain>
    </source>
</reference>
<feature type="transmembrane region" description="Helical" evidence="1">
    <location>
        <begin position="58"/>
        <end position="76"/>
    </location>
</feature>
<keyword evidence="1" id="KW-0472">Membrane</keyword>
<comment type="caution">
    <text evidence="2">The sequence shown here is derived from an EMBL/GenBank/DDBJ whole genome shotgun (WGS) entry which is preliminary data.</text>
</comment>
<feature type="transmembrane region" description="Helical" evidence="1">
    <location>
        <begin position="229"/>
        <end position="249"/>
    </location>
</feature>
<keyword evidence="1" id="KW-0812">Transmembrane</keyword>
<proteinExistence type="predicted"/>